<sequence length="68" mass="8010">MQYWQKVVCVDDVGFRQFRHRELGTYEFIVVVVIGSHECAMKTEDQDEDHCYRPYLAASGISLDFFET</sequence>
<organism evidence="1 2">
    <name type="scientific">Trifolium medium</name>
    <dbReference type="NCBI Taxonomy" id="97028"/>
    <lineage>
        <taxon>Eukaryota</taxon>
        <taxon>Viridiplantae</taxon>
        <taxon>Streptophyta</taxon>
        <taxon>Embryophyta</taxon>
        <taxon>Tracheophyta</taxon>
        <taxon>Spermatophyta</taxon>
        <taxon>Magnoliopsida</taxon>
        <taxon>eudicotyledons</taxon>
        <taxon>Gunneridae</taxon>
        <taxon>Pentapetalae</taxon>
        <taxon>rosids</taxon>
        <taxon>fabids</taxon>
        <taxon>Fabales</taxon>
        <taxon>Fabaceae</taxon>
        <taxon>Papilionoideae</taxon>
        <taxon>50 kb inversion clade</taxon>
        <taxon>NPAAA clade</taxon>
        <taxon>Hologalegina</taxon>
        <taxon>IRL clade</taxon>
        <taxon>Trifolieae</taxon>
        <taxon>Trifolium</taxon>
    </lineage>
</organism>
<name>A0A392PHN6_9FABA</name>
<accession>A0A392PHN6</accession>
<proteinExistence type="predicted"/>
<dbReference type="EMBL" id="LXQA010078449">
    <property type="protein sequence ID" value="MCI11000.1"/>
    <property type="molecule type" value="Genomic_DNA"/>
</dbReference>
<protein>
    <submittedName>
        <fullName evidence="1">Uncharacterized protein</fullName>
    </submittedName>
</protein>
<reference evidence="1 2" key="1">
    <citation type="journal article" date="2018" name="Front. Plant Sci.">
        <title>Red Clover (Trifolium pratense) and Zigzag Clover (T. medium) - A Picture of Genomic Similarities and Differences.</title>
        <authorList>
            <person name="Dluhosova J."/>
            <person name="Istvanek J."/>
            <person name="Nedelnik J."/>
            <person name="Repkova J."/>
        </authorList>
    </citation>
    <scope>NUCLEOTIDE SEQUENCE [LARGE SCALE GENOMIC DNA]</scope>
    <source>
        <strain evidence="2">cv. 10/8</strain>
        <tissue evidence="1">Leaf</tissue>
    </source>
</reference>
<dbReference type="Proteomes" id="UP000265520">
    <property type="component" value="Unassembled WGS sequence"/>
</dbReference>
<comment type="caution">
    <text evidence="1">The sequence shown here is derived from an EMBL/GenBank/DDBJ whole genome shotgun (WGS) entry which is preliminary data.</text>
</comment>
<evidence type="ECO:0000313" key="2">
    <source>
        <dbReference type="Proteomes" id="UP000265520"/>
    </source>
</evidence>
<keyword evidence="2" id="KW-1185">Reference proteome</keyword>
<dbReference type="AlphaFoldDB" id="A0A392PHN6"/>
<evidence type="ECO:0000313" key="1">
    <source>
        <dbReference type="EMBL" id="MCI11000.1"/>
    </source>
</evidence>